<feature type="transmembrane region" description="Helical" evidence="8">
    <location>
        <begin position="136"/>
        <end position="156"/>
    </location>
</feature>
<comment type="caution">
    <text evidence="9">The sequence shown here is derived from an EMBL/GenBank/DDBJ whole genome shotgun (WGS) entry which is preliminary data.</text>
</comment>
<feature type="transmembrane region" description="Helical" evidence="8">
    <location>
        <begin position="83"/>
        <end position="100"/>
    </location>
</feature>
<comment type="subcellular location">
    <subcellularLocation>
        <location evidence="1">Cell membrane</location>
        <topology evidence="1">Multi-pass membrane protein</topology>
    </subcellularLocation>
</comment>
<keyword evidence="7 8" id="KW-0472">Membrane</keyword>
<proteinExistence type="inferred from homology"/>
<dbReference type="NCBIfam" id="TIGR03426">
    <property type="entry name" value="shape_MreD"/>
    <property type="match status" value="1"/>
</dbReference>
<dbReference type="GO" id="GO:0008360">
    <property type="term" value="P:regulation of cell shape"/>
    <property type="evidence" value="ECO:0007669"/>
    <property type="project" value="UniProtKB-KW"/>
</dbReference>
<evidence type="ECO:0000313" key="9">
    <source>
        <dbReference type="EMBL" id="PYE38132.1"/>
    </source>
</evidence>
<comment type="similarity">
    <text evidence="2">Belongs to the MreD family.</text>
</comment>
<evidence type="ECO:0000256" key="1">
    <source>
        <dbReference type="ARBA" id="ARBA00004651"/>
    </source>
</evidence>
<gene>
    <name evidence="9" type="ORF">DFP82_10981</name>
</gene>
<feature type="transmembrane region" description="Helical" evidence="8">
    <location>
        <begin position="109"/>
        <end position="130"/>
    </location>
</feature>
<organism evidence="9 10">
    <name type="scientific">Psychrobacter fozii</name>
    <dbReference type="NCBI Taxonomy" id="198480"/>
    <lineage>
        <taxon>Bacteria</taxon>
        <taxon>Pseudomonadati</taxon>
        <taxon>Pseudomonadota</taxon>
        <taxon>Gammaproteobacteria</taxon>
        <taxon>Moraxellales</taxon>
        <taxon>Moraxellaceae</taxon>
        <taxon>Psychrobacter</taxon>
    </lineage>
</organism>
<dbReference type="Pfam" id="PF04093">
    <property type="entry name" value="MreD"/>
    <property type="match status" value="1"/>
</dbReference>
<sequence>MSYPDSENATVVLIVTIILSFVVASSLNVYPLSPSMATLRPMVMIMVLIFWLLFQPRYVGIFTAFTIGIIADLLMDTHLGEQAFAAVVVALFIKITSVYIRQMNTASSWLVASFGLIIFQLNLWMLQMFIQNVFVAQATLSLLMSILSWPLVLFALRKFAR</sequence>
<evidence type="ECO:0000256" key="2">
    <source>
        <dbReference type="ARBA" id="ARBA00007776"/>
    </source>
</evidence>
<dbReference type="OrthoDB" id="6647425at2"/>
<accession>A0A2V4UWJ9</accession>
<dbReference type="PANTHER" id="PTHR37484:SF1">
    <property type="entry name" value="ROD SHAPE-DETERMINING PROTEIN MRED"/>
    <property type="match status" value="1"/>
</dbReference>
<evidence type="ECO:0000256" key="8">
    <source>
        <dbReference type="SAM" id="Phobius"/>
    </source>
</evidence>
<reference evidence="9 10" key="1">
    <citation type="submission" date="2018-06" db="EMBL/GenBank/DDBJ databases">
        <title>Genomic Encyclopedia of Type Strains, Phase III (KMG-III): the genomes of soil and plant-associated and newly described type strains.</title>
        <authorList>
            <person name="Whitman W."/>
        </authorList>
    </citation>
    <scope>NUCLEOTIDE SEQUENCE [LARGE SCALE GENOMIC DNA]</scope>
    <source>
        <strain evidence="9 10">CECT 5889</strain>
    </source>
</reference>
<evidence type="ECO:0000313" key="10">
    <source>
        <dbReference type="Proteomes" id="UP000247746"/>
    </source>
</evidence>
<name>A0A2V4UWJ9_9GAMM</name>
<dbReference type="InterPro" id="IPR007227">
    <property type="entry name" value="Cell_shape_determining_MreD"/>
</dbReference>
<protein>
    <submittedName>
        <fullName evidence="9">Rod shape-determining protein MreD</fullName>
    </submittedName>
</protein>
<feature type="transmembrane region" description="Helical" evidence="8">
    <location>
        <begin position="12"/>
        <end position="30"/>
    </location>
</feature>
<dbReference type="AlphaFoldDB" id="A0A2V4UWJ9"/>
<evidence type="ECO:0000256" key="4">
    <source>
        <dbReference type="ARBA" id="ARBA00022692"/>
    </source>
</evidence>
<evidence type="ECO:0000256" key="6">
    <source>
        <dbReference type="ARBA" id="ARBA00022989"/>
    </source>
</evidence>
<keyword evidence="5" id="KW-0133">Cell shape</keyword>
<keyword evidence="3" id="KW-1003">Cell membrane</keyword>
<evidence type="ECO:0000256" key="5">
    <source>
        <dbReference type="ARBA" id="ARBA00022960"/>
    </source>
</evidence>
<dbReference type="PANTHER" id="PTHR37484">
    <property type="entry name" value="ROD SHAPE-DETERMINING PROTEIN MRED"/>
    <property type="match status" value="1"/>
</dbReference>
<dbReference type="InterPro" id="IPR026034">
    <property type="entry name" value="MreD_proteobac"/>
</dbReference>
<dbReference type="EMBL" id="QJSU01000009">
    <property type="protein sequence ID" value="PYE38132.1"/>
    <property type="molecule type" value="Genomic_DNA"/>
</dbReference>
<dbReference type="Proteomes" id="UP000247746">
    <property type="component" value="Unassembled WGS sequence"/>
</dbReference>
<keyword evidence="4 8" id="KW-0812">Transmembrane</keyword>
<dbReference type="RefSeq" id="WP_110923938.1">
    <property type="nucleotide sequence ID" value="NZ_QJSU01000009.1"/>
</dbReference>
<keyword evidence="6 8" id="KW-1133">Transmembrane helix</keyword>
<evidence type="ECO:0000256" key="7">
    <source>
        <dbReference type="ARBA" id="ARBA00023136"/>
    </source>
</evidence>
<feature type="transmembrane region" description="Helical" evidence="8">
    <location>
        <begin position="42"/>
        <end position="71"/>
    </location>
</feature>
<evidence type="ECO:0000256" key="3">
    <source>
        <dbReference type="ARBA" id="ARBA00022475"/>
    </source>
</evidence>
<keyword evidence="10" id="KW-1185">Reference proteome</keyword>
<dbReference type="GO" id="GO:0005886">
    <property type="term" value="C:plasma membrane"/>
    <property type="evidence" value="ECO:0007669"/>
    <property type="project" value="UniProtKB-SubCell"/>
</dbReference>